<evidence type="ECO:0000313" key="6">
    <source>
        <dbReference type="RefSeq" id="XP_028133706.1"/>
    </source>
</evidence>
<dbReference type="InterPro" id="IPR008962">
    <property type="entry name" value="PapD-like_sf"/>
</dbReference>
<dbReference type="GO" id="GO:0016020">
    <property type="term" value="C:membrane"/>
    <property type="evidence" value="ECO:0007669"/>
    <property type="project" value="UniProtKB-SubCell"/>
</dbReference>
<protein>
    <submittedName>
        <fullName evidence="6">Motile sperm domain-containing protein 1-like</fullName>
    </submittedName>
</protein>
<evidence type="ECO:0000259" key="5">
    <source>
        <dbReference type="PROSITE" id="PS50202"/>
    </source>
</evidence>
<evidence type="ECO:0000256" key="3">
    <source>
        <dbReference type="ARBA" id="ARBA00022989"/>
    </source>
</evidence>
<dbReference type="AlphaFoldDB" id="A0A6P7FDF2"/>
<keyword evidence="2" id="KW-0812">Transmembrane</keyword>
<dbReference type="OrthoDB" id="10022288at2759"/>
<dbReference type="Pfam" id="PF00635">
    <property type="entry name" value="Motile_Sperm"/>
    <property type="match status" value="1"/>
</dbReference>
<dbReference type="InterPro" id="IPR013783">
    <property type="entry name" value="Ig-like_fold"/>
</dbReference>
<dbReference type="SUPFAM" id="SSF49354">
    <property type="entry name" value="PapD-like"/>
    <property type="match status" value="1"/>
</dbReference>
<keyword evidence="3" id="KW-1133">Transmembrane helix</keyword>
<dbReference type="InterPro" id="IPR000535">
    <property type="entry name" value="MSP_dom"/>
</dbReference>
<gene>
    <name evidence="6" type="primary">LOC114328919</name>
</gene>
<keyword evidence="4" id="KW-0472">Membrane</keyword>
<reference evidence="6" key="1">
    <citation type="submission" date="2025-08" db="UniProtKB">
        <authorList>
            <consortium name="RefSeq"/>
        </authorList>
    </citation>
    <scope>IDENTIFICATION</scope>
    <source>
        <tissue evidence="6">Whole insect</tissue>
    </source>
</reference>
<proteinExistence type="predicted"/>
<dbReference type="Gene3D" id="2.60.40.10">
    <property type="entry name" value="Immunoglobulins"/>
    <property type="match status" value="1"/>
</dbReference>
<sequence length="135" mass="15353">MSLNIQKIPVFVFPNSLKFYLSTKSTHKQLLTLYNPYDFPVRFKVLSTSPNKYAVIDPEGSIGPQMLVDIVIRHTAPIISNCNVVDKFRISMQDHATKQDTASDKFDKLHFVDSDRISLCDNYAVTNSRRNAEAV</sequence>
<dbReference type="InterPro" id="IPR039283">
    <property type="entry name" value="MOSPD1/3"/>
</dbReference>
<evidence type="ECO:0000256" key="2">
    <source>
        <dbReference type="ARBA" id="ARBA00022692"/>
    </source>
</evidence>
<evidence type="ECO:0000256" key="4">
    <source>
        <dbReference type="ARBA" id="ARBA00023136"/>
    </source>
</evidence>
<feature type="domain" description="MSP" evidence="5">
    <location>
        <begin position="4"/>
        <end position="135"/>
    </location>
</feature>
<dbReference type="RefSeq" id="XP_028133706.1">
    <property type="nucleotide sequence ID" value="XM_028277905.1"/>
</dbReference>
<organism evidence="6">
    <name type="scientific">Diabrotica virgifera virgifera</name>
    <name type="common">western corn rootworm</name>
    <dbReference type="NCBI Taxonomy" id="50390"/>
    <lineage>
        <taxon>Eukaryota</taxon>
        <taxon>Metazoa</taxon>
        <taxon>Ecdysozoa</taxon>
        <taxon>Arthropoda</taxon>
        <taxon>Hexapoda</taxon>
        <taxon>Insecta</taxon>
        <taxon>Pterygota</taxon>
        <taxon>Neoptera</taxon>
        <taxon>Endopterygota</taxon>
        <taxon>Coleoptera</taxon>
        <taxon>Polyphaga</taxon>
        <taxon>Cucujiformia</taxon>
        <taxon>Chrysomeloidea</taxon>
        <taxon>Chrysomelidae</taxon>
        <taxon>Galerucinae</taxon>
        <taxon>Diabroticina</taxon>
        <taxon>Diabroticites</taxon>
        <taxon>Diabrotica</taxon>
    </lineage>
</organism>
<comment type="subcellular location">
    <subcellularLocation>
        <location evidence="1">Membrane</location>
        <topology evidence="1">Multi-pass membrane protein</topology>
    </subcellularLocation>
</comment>
<dbReference type="InParanoid" id="A0A6P7FDF2"/>
<dbReference type="PROSITE" id="PS50202">
    <property type="entry name" value="MSP"/>
    <property type="match status" value="1"/>
</dbReference>
<dbReference type="GO" id="GO:0005737">
    <property type="term" value="C:cytoplasm"/>
    <property type="evidence" value="ECO:0007669"/>
    <property type="project" value="TreeGrafter"/>
</dbReference>
<evidence type="ECO:0000256" key="1">
    <source>
        <dbReference type="ARBA" id="ARBA00004141"/>
    </source>
</evidence>
<dbReference type="PANTHER" id="PTHR34441:SF1">
    <property type="entry name" value="MOTILE SPERM DOMAIN-CONTAINING 1"/>
    <property type="match status" value="1"/>
</dbReference>
<dbReference type="PANTHER" id="PTHR34441">
    <property type="entry name" value="MOTILE SPERM DOMAIN-CONTAINING PROTEIN 1"/>
    <property type="match status" value="1"/>
</dbReference>
<name>A0A6P7FDF2_DIAVI</name>
<accession>A0A6P7FDF2</accession>